<feature type="non-terminal residue" evidence="2">
    <location>
        <position position="360"/>
    </location>
</feature>
<gene>
    <name evidence="2" type="ORF">g.76485</name>
</gene>
<dbReference type="AlphaFoldDB" id="A0A1D2AD25"/>
<reference evidence="2" key="1">
    <citation type="submission" date="2015-08" db="EMBL/GenBank/DDBJ databases">
        <authorList>
            <person name="Babu N.S."/>
            <person name="Beckwith C.J."/>
            <person name="Beseler K.G."/>
            <person name="Brison A."/>
            <person name="Carone J.V."/>
            <person name="Caskin T.P."/>
            <person name="Diamond M."/>
            <person name="Durham M.E."/>
            <person name="Foxe J.M."/>
            <person name="Go M."/>
            <person name="Henderson B.A."/>
            <person name="Jones I.B."/>
            <person name="McGettigan J.A."/>
            <person name="Micheletti S.J."/>
            <person name="Nasrallah M.E."/>
            <person name="Ortiz D."/>
            <person name="Piller C.R."/>
            <person name="Privatt S.R."/>
            <person name="Schneider S.L."/>
            <person name="Sharp S."/>
            <person name="Smith T.C."/>
            <person name="Stanton J.D."/>
            <person name="Ullery H.E."/>
            <person name="Wilson R.J."/>
            <person name="Serrano M.G."/>
            <person name="Buck G."/>
            <person name="Lee V."/>
            <person name="Wang Y."/>
            <person name="Carvalho R."/>
            <person name="Voegtly L."/>
            <person name="Shi R."/>
            <person name="Duckworth R."/>
            <person name="Johnson A."/>
            <person name="Loviza R."/>
            <person name="Walstead R."/>
            <person name="Shah Z."/>
            <person name="Kiflezghi M."/>
            <person name="Wade K."/>
            <person name="Ball S.L."/>
            <person name="Bradley K.W."/>
            <person name="Asai D.J."/>
            <person name="Bowman C.A."/>
            <person name="Russell D.A."/>
            <person name="Pope W.H."/>
            <person name="Jacobs-Sera D."/>
            <person name="Hendrix R.W."/>
            <person name="Hatfull G.F."/>
        </authorList>
    </citation>
    <scope>NUCLEOTIDE SEQUENCE</scope>
</reference>
<feature type="non-terminal residue" evidence="2">
    <location>
        <position position="1"/>
    </location>
</feature>
<evidence type="ECO:0000313" key="2">
    <source>
        <dbReference type="EMBL" id="JAT77116.1"/>
    </source>
</evidence>
<accession>A0A1D2AD25</accession>
<sequence>SLPVLRTSGGLALQRTLHCPHPPATRTQPTPRPPLARCTSGGTWNRCAAARCGLPGMRRPWAPRRPPPSPPTCRTPRRCRCACPAWSSRPPGTPTPRARRACPSGGRWPPRGTAPPPTWSARGWSRPPSRCPASATTPRCATRAAPTRAPRRGRPRLRTHASSPCSGAPTRAARWQSGSPWRRAATWRWARWWWARPRPPAPRPTCACERTWPRRRAAPRPPSGATTPSPRRPRPRAPADLRRRRRRRRAPPPRITRRPGGCRCGASRGVRRTFSRSAPLRARPTPGSGPMPARRGPRADRRRVSSHVLGAWIHAFQSCFRLCLPDPLHTTPCPPACCCHTSTRLCLLYRHRDMVNEKKV</sequence>
<feature type="compositionally biased region" description="Low complexity" evidence="1">
    <location>
        <begin position="132"/>
        <end position="148"/>
    </location>
</feature>
<proteinExistence type="predicted"/>
<feature type="region of interest" description="Disordered" evidence="1">
    <location>
        <begin position="201"/>
        <end position="302"/>
    </location>
</feature>
<organism evidence="2">
    <name type="scientific">Auxenochlorella protothecoides</name>
    <name type="common">Green microalga</name>
    <name type="synonym">Chlorella protothecoides</name>
    <dbReference type="NCBI Taxonomy" id="3075"/>
    <lineage>
        <taxon>Eukaryota</taxon>
        <taxon>Viridiplantae</taxon>
        <taxon>Chlorophyta</taxon>
        <taxon>core chlorophytes</taxon>
        <taxon>Trebouxiophyceae</taxon>
        <taxon>Chlorellales</taxon>
        <taxon>Chlorellaceae</taxon>
        <taxon>Auxenochlorella</taxon>
    </lineage>
</organism>
<name>A0A1D2AD25_AUXPR</name>
<feature type="compositionally biased region" description="Basic residues" evidence="1">
    <location>
        <begin position="242"/>
        <end position="257"/>
    </location>
</feature>
<feature type="compositionally biased region" description="Basic residues" evidence="1">
    <location>
        <begin position="149"/>
        <end position="159"/>
    </location>
</feature>
<evidence type="ECO:0000256" key="1">
    <source>
        <dbReference type="SAM" id="MobiDB-lite"/>
    </source>
</evidence>
<feature type="region of interest" description="Disordered" evidence="1">
    <location>
        <begin position="19"/>
        <end position="38"/>
    </location>
</feature>
<feature type="region of interest" description="Disordered" evidence="1">
    <location>
        <begin position="90"/>
        <end position="179"/>
    </location>
</feature>
<dbReference type="EMBL" id="GDKF01001506">
    <property type="protein sequence ID" value="JAT77116.1"/>
    <property type="molecule type" value="Transcribed_RNA"/>
</dbReference>
<protein>
    <submittedName>
        <fullName evidence="2">Uncharacterized protein</fullName>
    </submittedName>
</protein>